<name>A0A5B0RZ93_PUCGR</name>
<sequence>MPPRGTRGRGRGRGRAEPVEEPQKEEAVLDPILSRLTADVSVDEANGQGSTSMSKPTGPSGDPGGSKPAATAKFKPRMVKRVAKVEEPDEAEELEKTAGYGSGRGGRGRGRGGADRGGRGRPEMVMTASGAFGMGPAEASVRRTVQGPSRSGMRKIDNSIVPTDERSTRPGTTTDRSGTTTPWDGGPGEMLELYSDIDEAGSQDGEDLVDDHLRSKVADLNDITLEHSMAPLSLPWDPKRVAERERLIQARDQKLLKLAKLKLKKETDDLLPPDSKPVSANTSRQSSSFPVRESTTTTDTVEHLNDQDENLKRDVKLKKEQLEEISNVGKQFIYRKSTLNNQTPNHPGSSTDRTSVPLTSQKKKATTSTESEGEEQKTGSQDPFYIFQFPRNFPEFREPDKMIAEEEDQEGTTTTTTTTKAGVRKMVKKKKPGLDDWLGWGKGGKREQIMGVPRPENSADPNPPSVQGQIGELVIRRSGRVQMIIANVAYDVLPGAQPSFHQEIAVIDPKPLSNLRAMFVLGSVNDKFIVVPDVSTLLKREQSLNK</sequence>
<comment type="caution">
    <text evidence="6">The sequence shown here is derived from an EMBL/GenBank/DDBJ whole genome shotgun (WGS) entry which is preliminary data.</text>
</comment>
<dbReference type="PANTHER" id="PTHR13408">
    <property type="entry name" value="DNA-DIRECTED RNA POLYMERASE III"/>
    <property type="match status" value="1"/>
</dbReference>
<dbReference type="AlphaFoldDB" id="A0A5B0RZ93"/>
<proteinExistence type="predicted"/>
<evidence type="ECO:0000256" key="5">
    <source>
        <dbReference type="SAM" id="MobiDB-lite"/>
    </source>
</evidence>
<dbReference type="Pfam" id="PF05132">
    <property type="entry name" value="RNA_pol_Rpc4"/>
    <property type="match status" value="1"/>
</dbReference>
<evidence type="ECO:0000313" key="7">
    <source>
        <dbReference type="Proteomes" id="UP000325313"/>
    </source>
</evidence>
<feature type="compositionally biased region" description="Basic and acidic residues" evidence="5">
    <location>
        <begin position="14"/>
        <end position="27"/>
    </location>
</feature>
<dbReference type="InterPro" id="IPR007811">
    <property type="entry name" value="RPC4"/>
</dbReference>
<evidence type="ECO:0000256" key="3">
    <source>
        <dbReference type="ARBA" id="ARBA00023163"/>
    </source>
</evidence>
<dbReference type="EMBL" id="VDEP01000106">
    <property type="protein sequence ID" value="KAA1130738.1"/>
    <property type="molecule type" value="Genomic_DNA"/>
</dbReference>
<feature type="region of interest" description="Disordered" evidence="5">
    <location>
        <begin position="266"/>
        <end position="307"/>
    </location>
</feature>
<dbReference type="GO" id="GO:0005666">
    <property type="term" value="C:RNA polymerase III complex"/>
    <property type="evidence" value="ECO:0007669"/>
    <property type="project" value="InterPro"/>
</dbReference>
<feature type="compositionally biased region" description="Polar residues" evidence="5">
    <location>
        <begin position="338"/>
        <end position="370"/>
    </location>
</feature>
<feature type="region of interest" description="Disordered" evidence="5">
    <location>
        <begin position="338"/>
        <end position="382"/>
    </location>
</feature>
<dbReference type="Proteomes" id="UP000325313">
    <property type="component" value="Unassembled WGS sequence"/>
</dbReference>
<evidence type="ECO:0000256" key="4">
    <source>
        <dbReference type="ARBA" id="ARBA00023242"/>
    </source>
</evidence>
<evidence type="ECO:0000256" key="2">
    <source>
        <dbReference type="ARBA" id="ARBA00022478"/>
    </source>
</evidence>
<feature type="compositionally biased region" description="Basic and acidic residues" evidence="5">
    <location>
        <begin position="112"/>
        <end position="122"/>
    </location>
</feature>
<protein>
    <recommendedName>
        <fullName evidence="8">DNA-directed RNA polymerase III subunit RPC4</fullName>
    </recommendedName>
</protein>
<dbReference type="GO" id="GO:0042797">
    <property type="term" value="P:tRNA transcription by RNA polymerase III"/>
    <property type="evidence" value="ECO:0007669"/>
    <property type="project" value="TreeGrafter"/>
</dbReference>
<keyword evidence="4" id="KW-0539">Nucleus</keyword>
<gene>
    <name evidence="6" type="ORF">PGTUg99_010514</name>
</gene>
<feature type="compositionally biased region" description="Polar residues" evidence="5">
    <location>
        <begin position="278"/>
        <end position="299"/>
    </location>
</feature>
<keyword evidence="3" id="KW-0804">Transcription</keyword>
<feature type="region of interest" description="Disordered" evidence="5">
    <location>
        <begin position="1"/>
        <end position="190"/>
    </location>
</feature>
<feature type="compositionally biased region" description="Polar residues" evidence="5">
    <location>
        <begin position="47"/>
        <end position="57"/>
    </location>
</feature>
<dbReference type="PANTHER" id="PTHR13408:SF0">
    <property type="entry name" value="DNA-DIRECTED RNA POLYMERASE III SUBUNIT RPC4"/>
    <property type="match status" value="1"/>
</dbReference>
<feature type="compositionally biased region" description="Basic residues" evidence="5">
    <location>
        <begin position="1"/>
        <end position="13"/>
    </location>
</feature>
<organism evidence="6 7">
    <name type="scientific">Puccinia graminis f. sp. tritici</name>
    <dbReference type="NCBI Taxonomy" id="56615"/>
    <lineage>
        <taxon>Eukaryota</taxon>
        <taxon>Fungi</taxon>
        <taxon>Dikarya</taxon>
        <taxon>Basidiomycota</taxon>
        <taxon>Pucciniomycotina</taxon>
        <taxon>Pucciniomycetes</taxon>
        <taxon>Pucciniales</taxon>
        <taxon>Pucciniaceae</taxon>
        <taxon>Puccinia</taxon>
    </lineage>
</organism>
<evidence type="ECO:0008006" key="8">
    <source>
        <dbReference type="Google" id="ProtNLM"/>
    </source>
</evidence>
<accession>A0A5B0RZ93</accession>
<reference evidence="6 7" key="1">
    <citation type="submission" date="2019-05" db="EMBL/GenBank/DDBJ databases">
        <title>Emergence of the Ug99 lineage of the wheat stem rust pathogen through somatic hybridization.</title>
        <authorList>
            <person name="Li F."/>
            <person name="Upadhyaya N.M."/>
            <person name="Sperschneider J."/>
            <person name="Matny O."/>
            <person name="Nguyen-Phuc H."/>
            <person name="Mago R."/>
            <person name="Raley C."/>
            <person name="Miller M.E."/>
            <person name="Silverstein K.A.T."/>
            <person name="Henningsen E."/>
            <person name="Hirsch C.D."/>
            <person name="Visser B."/>
            <person name="Pretorius Z.A."/>
            <person name="Steffenson B.J."/>
            <person name="Schwessinger B."/>
            <person name="Dodds P.N."/>
            <person name="Figueroa M."/>
        </authorList>
    </citation>
    <scope>NUCLEOTIDE SEQUENCE [LARGE SCALE GENOMIC DNA]</scope>
    <source>
        <strain evidence="6 7">Ug99</strain>
    </source>
</reference>
<evidence type="ECO:0000313" key="6">
    <source>
        <dbReference type="EMBL" id="KAA1130738.1"/>
    </source>
</evidence>
<keyword evidence="2" id="KW-0240">DNA-directed RNA polymerase</keyword>
<evidence type="ECO:0000256" key="1">
    <source>
        <dbReference type="ARBA" id="ARBA00004123"/>
    </source>
</evidence>
<comment type="subcellular location">
    <subcellularLocation>
        <location evidence="1">Nucleus</location>
    </subcellularLocation>
</comment>
<feature type="compositionally biased region" description="Low complexity" evidence="5">
    <location>
        <begin position="169"/>
        <end position="182"/>
    </location>
</feature>
<dbReference type="GO" id="GO:0003677">
    <property type="term" value="F:DNA binding"/>
    <property type="evidence" value="ECO:0007669"/>
    <property type="project" value="InterPro"/>
</dbReference>